<dbReference type="InterPro" id="IPR018735">
    <property type="entry name" value="DUF2277"/>
</dbReference>
<reference evidence="1 2" key="1">
    <citation type="submission" date="2017-03" db="EMBL/GenBank/DDBJ databases">
        <authorList>
            <person name="Afonso C.L."/>
            <person name="Miller P.J."/>
            <person name="Scott M.A."/>
            <person name="Spackman E."/>
            <person name="Goraichik I."/>
            <person name="Dimitrov K.M."/>
            <person name="Suarez D.L."/>
            <person name="Swayne D.E."/>
        </authorList>
    </citation>
    <scope>NUCLEOTIDE SEQUENCE [LARGE SCALE GENOMIC DNA]</scope>
    <source>
        <strain evidence="2">6(3)</strain>
    </source>
</reference>
<proteinExistence type="predicted"/>
<name>A0A2H1IET0_BREAU</name>
<protein>
    <recommendedName>
        <fullName evidence="3">DUF2277 domain-containing protein</fullName>
    </recommendedName>
</protein>
<evidence type="ECO:0000313" key="2">
    <source>
        <dbReference type="Proteomes" id="UP000234327"/>
    </source>
</evidence>
<evidence type="ECO:0008006" key="3">
    <source>
        <dbReference type="Google" id="ProtNLM"/>
    </source>
</evidence>
<accession>A0A2H1IET0</accession>
<evidence type="ECO:0000313" key="1">
    <source>
        <dbReference type="EMBL" id="SMX73674.1"/>
    </source>
</evidence>
<dbReference type="AlphaFoldDB" id="A0A2H1IET0"/>
<organism evidence="1 2">
    <name type="scientific">Brevibacterium aurantiacum</name>
    <dbReference type="NCBI Taxonomy" id="273384"/>
    <lineage>
        <taxon>Bacteria</taxon>
        <taxon>Bacillati</taxon>
        <taxon>Actinomycetota</taxon>
        <taxon>Actinomycetes</taxon>
        <taxon>Micrococcales</taxon>
        <taxon>Brevibacteriaceae</taxon>
        <taxon>Brevibacterium</taxon>
    </lineage>
</organism>
<dbReference type="Proteomes" id="UP000234327">
    <property type="component" value="Unassembled WGS sequence"/>
</dbReference>
<gene>
    <name evidence="1" type="ORF">BAURA63_01122</name>
</gene>
<dbReference type="EMBL" id="FXYZ01000004">
    <property type="protein sequence ID" value="SMX73674.1"/>
    <property type="molecule type" value="Genomic_DNA"/>
</dbReference>
<dbReference type="Pfam" id="PF10041">
    <property type="entry name" value="DUF2277"/>
    <property type="match status" value="1"/>
</dbReference>
<sequence>MSGVGGALQVYPRPSRPVPAALALPCVSASAYRKTMCRNIRNLHNFEPLATSDEVHAAALQYVRKIAGTTKPSQANAAAFEAAVEEIAHTTQHLLDALVTTAPPKNREVEAEKRRARYEARA</sequence>